<organism evidence="2 3">
    <name type="scientific">Cynara cardunculus var. scolymus</name>
    <name type="common">Globe artichoke</name>
    <name type="synonym">Cynara scolymus</name>
    <dbReference type="NCBI Taxonomy" id="59895"/>
    <lineage>
        <taxon>Eukaryota</taxon>
        <taxon>Viridiplantae</taxon>
        <taxon>Streptophyta</taxon>
        <taxon>Embryophyta</taxon>
        <taxon>Tracheophyta</taxon>
        <taxon>Spermatophyta</taxon>
        <taxon>Magnoliopsida</taxon>
        <taxon>eudicotyledons</taxon>
        <taxon>Gunneridae</taxon>
        <taxon>Pentapetalae</taxon>
        <taxon>asterids</taxon>
        <taxon>campanulids</taxon>
        <taxon>Asterales</taxon>
        <taxon>Asteraceae</taxon>
        <taxon>Carduoideae</taxon>
        <taxon>Cardueae</taxon>
        <taxon>Carduinae</taxon>
        <taxon>Cynara</taxon>
    </lineage>
</organism>
<feature type="non-terminal residue" evidence="2">
    <location>
        <position position="84"/>
    </location>
</feature>
<keyword evidence="3" id="KW-1185">Reference proteome</keyword>
<feature type="compositionally biased region" description="Basic and acidic residues" evidence="1">
    <location>
        <begin position="35"/>
        <end position="49"/>
    </location>
</feature>
<feature type="compositionally biased region" description="Acidic residues" evidence="1">
    <location>
        <begin position="21"/>
        <end position="34"/>
    </location>
</feature>
<protein>
    <submittedName>
        <fullName evidence="2">Uncharacterized protein</fullName>
    </submittedName>
</protein>
<proteinExistence type="predicted"/>
<comment type="caution">
    <text evidence="2">The sequence shown here is derived from an EMBL/GenBank/DDBJ whole genome shotgun (WGS) entry which is preliminary data.</text>
</comment>
<dbReference type="Gramene" id="KVI07618">
    <property type="protein sequence ID" value="KVI07618"/>
    <property type="gene ID" value="Ccrd_014039"/>
</dbReference>
<dbReference type="Proteomes" id="UP000243975">
    <property type="component" value="Unassembled WGS sequence"/>
</dbReference>
<dbReference type="STRING" id="59895.A0A118K4J0"/>
<reference evidence="2 3" key="1">
    <citation type="journal article" date="2016" name="Sci. Rep.">
        <title>The genome sequence of the outbreeding globe artichoke constructed de novo incorporating a phase-aware low-pass sequencing strategy of F1 progeny.</title>
        <authorList>
            <person name="Scaglione D."/>
            <person name="Reyes-Chin-Wo S."/>
            <person name="Acquadro A."/>
            <person name="Froenicke L."/>
            <person name="Portis E."/>
            <person name="Beitel C."/>
            <person name="Tirone M."/>
            <person name="Mauro R."/>
            <person name="Lo Monaco A."/>
            <person name="Mauromicale G."/>
            <person name="Faccioli P."/>
            <person name="Cattivelli L."/>
            <person name="Rieseberg L."/>
            <person name="Michelmore R."/>
            <person name="Lanteri S."/>
        </authorList>
    </citation>
    <scope>NUCLEOTIDE SEQUENCE [LARGE SCALE GENOMIC DNA]</scope>
    <source>
        <strain evidence="2">2C</strain>
    </source>
</reference>
<evidence type="ECO:0000256" key="1">
    <source>
        <dbReference type="SAM" id="MobiDB-lite"/>
    </source>
</evidence>
<gene>
    <name evidence="2" type="ORF">Ccrd_014039</name>
</gene>
<sequence length="84" mass="9462">MIEEANTSWHNDKWKPRGNGSDDDDDEDDEDDDAAQDKARAFDDWKDDNPQGAGNKKLIPCALSEIDLIFTHMEDPGANQVLPF</sequence>
<dbReference type="AlphaFoldDB" id="A0A118K4J0"/>
<name>A0A118K4J0_CYNCS</name>
<accession>A0A118K4J0</accession>
<evidence type="ECO:0000313" key="3">
    <source>
        <dbReference type="Proteomes" id="UP000243975"/>
    </source>
</evidence>
<feature type="region of interest" description="Disordered" evidence="1">
    <location>
        <begin position="1"/>
        <end position="56"/>
    </location>
</feature>
<evidence type="ECO:0000313" key="2">
    <source>
        <dbReference type="EMBL" id="KVI07618.1"/>
    </source>
</evidence>
<dbReference type="EMBL" id="LEKV01001501">
    <property type="protein sequence ID" value="KVI07618.1"/>
    <property type="molecule type" value="Genomic_DNA"/>
</dbReference>